<evidence type="ECO:0000256" key="2">
    <source>
        <dbReference type="ARBA" id="ARBA00022723"/>
    </source>
</evidence>
<dbReference type="GeneID" id="112467598"/>
<sequence length="336" mass="37554">MQSHTANYVRETLISVIESLGIDVGSITAVVTDNAANMKKAITDGFGSAKHLPCIAHIVSHLVPDAIKLSPRIGEIIAKVKSIVSVTKRSVVASDELKRLQIRDGKTDSTALKLKQDVPTRWNSTYYMIERFLELKDYIYPVLLTCRTAPTALSREEINILEDTVRLLGPIEFVTTEISGDSYPTSSMVIPLIHCMEATIKNCIPITVEGKAFKDSILSEVQRRFEEIESYQILAVSTILDPRYKRMHFQSPEDVADAVSYINRQVKTVAVNNNVESNTVDHLESQTESKTNEYNVWAFHDSLVDSCTPFTPSVDEPGGVNLELQQYLNQPPILRN</sequence>
<dbReference type="PANTHER" id="PTHR46481:SF10">
    <property type="entry name" value="ZINC FINGER BED DOMAIN-CONTAINING PROTEIN 39"/>
    <property type="match status" value="1"/>
</dbReference>
<keyword evidence="3" id="KW-0863">Zinc-finger</keyword>
<organism evidence="6 7">
    <name type="scientific">Temnothorax curvispinosus</name>
    <dbReference type="NCBI Taxonomy" id="300111"/>
    <lineage>
        <taxon>Eukaryota</taxon>
        <taxon>Metazoa</taxon>
        <taxon>Ecdysozoa</taxon>
        <taxon>Arthropoda</taxon>
        <taxon>Hexapoda</taxon>
        <taxon>Insecta</taxon>
        <taxon>Pterygota</taxon>
        <taxon>Neoptera</taxon>
        <taxon>Endopterygota</taxon>
        <taxon>Hymenoptera</taxon>
        <taxon>Apocrita</taxon>
        <taxon>Aculeata</taxon>
        <taxon>Formicoidea</taxon>
        <taxon>Formicidae</taxon>
        <taxon>Myrmicinae</taxon>
        <taxon>Temnothorax</taxon>
    </lineage>
</organism>
<dbReference type="InterPro" id="IPR052035">
    <property type="entry name" value="ZnF_BED_domain_contain"/>
</dbReference>
<dbReference type="SUPFAM" id="SSF53098">
    <property type="entry name" value="Ribonuclease H-like"/>
    <property type="match status" value="1"/>
</dbReference>
<dbReference type="RefSeq" id="XP_024892050.1">
    <property type="nucleotide sequence ID" value="XM_025036282.1"/>
</dbReference>
<dbReference type="PANTHER" id="PTHR46481">
    <property type="entry name" value="ZINC FINGER BED DOMAIN-CONTAINING PROTEIN 4"/>
    <property type="match status" value="1"/>
</dbReference>
<comment type="subcellular location">
    <subcellularLocation>
        <location evidence="1">Nucleus</location>
    </subcellularLocation>
</comment>
<keyword evidence="4" id="KW-0862">Zinc</keyword>
<name>A0A6J1RGW0_9HYME</name>
<evidence type="ECO:0000256" key="5">
    <source>
        <dbReference type="ARBA" id="ARBA00023242"/>
    </source>
</evidence>
<dbReference type="Proteomes" id="UP000504618">
    <property type="component" value="Unplaced"/>
</dbReference>
<dbReference type="OrthoDB" id="7696101at2759"/>
<dbReference type="GO" id="GO:0005634">
    <property type="term" value="C:nucleus"/>
    <property type="evidence" value="ECO:0007669"/>
    <property type="project" value="UniProtKB-SubCell"/>
</dbReference>
<reference evidence="7" key="1">
    <citation type="submission" date="2025-08" db="UniProtKB">
        <authorList>
            <consortium name="RefSeq"/>
        </authorList>
    </citation>
    <scope>IDENTIFICATION</scope>
    <source>
        <tissue evidence="7">Whole body</tissue>
    </source>
</reference>
<evidence type="ECO:0000256" key="1">
    <source>
        <dbReference type="ARBA" id="ARBA00004123"/>
    </source>
</evidence>
<evidence type="ECO:0000313" key="7">
    <source>
        <dbReference type="RefSeq" id="XP_024892050.1"/>
    </source>
</evidence>
<accession>A0A6J1RGW0</accession>
<evidence type="ECO:0000256" key="4">
    <source>
        <dbReference type="ARBA" id="ARBA00022833"/>
    </source>
</evidence>
<gene>
    <name evidence="7" type="primary">LOC112467598</name>
</gene>
<evidence type="ECO:0000313" key="6">
    <source>
        <dbReference type="Proteomes" id="UP000504618"/>
    </source>
</evidence>
<proteinExistence type="predicted"/>
<dbReference type="AlphaFoldDB" id="A0A6J1RGW0"/>
<protein>
    <submittedName>
        <fullName evidence="7">Zinc finger BED domain-containing protein 4-like</fullName>
    </submittedName>
</protein>
<dbReference type="GO" id="GO:0008270">
    <property type="term" value="F:zinc ion binding"/>
    <property type="evidence" value="ECO:0007669"/>
    <property type="project" value="UniProtKB-KW"/>
</dbReference>
<evidence type="ECO:0000256" key="3">
    <source>
        <dbReference type="ARBA" id="ARBA00022771"/>
    </source>
</evidence>
<keyword evidence="5" id="KW-0539">Nucleus</keyword>
<dbReference type="InterPro" id="IPR012337">
    <property type="entry name" value="RNaseH-like_sf"/>
</dbReference>
<keyword evidence="2" id="KW-0479">Metal-binding</keyword>
<keyword evidence="6" id="KW-1185">Reference proteome</keyword>